<dbReference type="EMBL" id="DTDH01000134">
    <property type="protein sequence ID" value="HGT98653.1"/>
    <property type="molecule type" value="Genomic_DNA"/>
</dbReference>
<feature type="transmembrane region" description="Helical" evidence="1">
    <location>
        <begin position="139"/>
        <end position="164"/>
    </location>
</feature>
<gene>
    <name evidence="2" type="ORF">ENT99_00455</name>
    <name evidence="3" type="ORF">ENU64_04410</name>
</gene>
<evidence type="ECO:0000313" key="2">
    <source>
        <dbReference type="EMBL" id="HFQ78160.1"/>
    </source>
</evidence>
<protein>
    <submittedName>
        <fullName evidence="3">QueT transporter family protein</fullName>
    </submittedName>
</protein>
<feature type="transmembrane region" description="Helical" evidence="1">
    <location>
        <begin position="106"/>
        <end position="133"/>
    </location>
</feature>
<dbReference type="InterPro" id="IPR010387">
    <property type="entry name" value="QueT"/>
</dbReference>
<keyword evidence="1" id="KW-0812">Transmembrane</keyword>
<keyword evidence="1" id="KW-0472">Membrane</keyword>
<dbReference type="AlphaFoldDB" id="A0A7J3MYL8"/>
<name>A0A7J3MYL8_9CREN</name>
<dbReference type="Pfam" id="PF06177">
    <property type="entry name" value="QueT"/>
    <property type="match status" value="1"/>
</dbReference>
<comment type="caution">
    <text evidence="3">The sequence shown here is derived from an EMBL/GenBank/DDBJ whole genome shotgun (WGS) entry which is preliminary data.</text>
</comment>
<feature type="transmembrane region" description="Helical" evidence="1">
    <location>
        <begin position="20"/>
        <end position="38"/>
    </location>
</feature>
<proteinExistence type="predicted"/>
<reference evidence="3" key="1">
    <citation type="journal article" date="2020" name="mSystems">
        <title>Genome- and Community-Level Interaction Insights into Carbon Utilization and Element Cycling Functions of Hydrothermarchaeota in Hydrothermal Sediment.</title>
        <authorList>
            <person name="Zhou Z."/>
            <person name="Liu Y."/>
            <person name="Xu W."/>
            <person name="Pan J."/>
            <person name="Luo Z.H."/>
            <person name="Li M."/>
        </authorList>
    </citation>
    <scope>NUCLEOTIDE SEQUENCE [LARGE SCALE GENOMIC DNA]</scope>
    <source>
        <strain evidence="2">SpSt-629</strain>
        <strain evidence="3">SpSt-688</strain>
    </source>
</reference>
<keyword evidence="1" id="KW-1133">Transmembrane helix</keyword>
<dbReference type="PIRSF" id="PIRSF031501">
    <property type="entry name" value="QueT"/>
    <property type="match status" value="1"/>
</dbReference>
<dbReference type="PANTHER" id="PTHR40044:SF1">
    <property type="entry name" value="INTEGRAL MEMBRANE PROTEIN"/>
    <property type="match status" value="1"/>
</dbReference>
<evidence type="ECO:0000313" key="3">
    <source>
        <dbReference type="EMBL" id="HGT98653.1"/>
    </source>
</evidence>
<accession>A0A7J3MYL8</accession>
<dbReference type="PANTHER" id="PTHR40044">
    <property type="entry name" value="INTEGRAL MEMBRANE PROTEIN-RELATED"/>
    <property type="match status" value="1"/>
</dbReference>
<evidence type="ECO:0000256" key="1">
    <source>
        <dbReference type="SAM" id="Phobius"/>
    </source>
</evidence>
<sequence length="168" mass="18220">MWGLRMKLRYSRIVKMAMVAAIYAALTMGLAPISYGPIQVRIADALLPLPYLEFFGLSSAIGLSLGCALANMLSPYAIYDIAIGSIANLFAGTVAWFIGKIYRRSLYGVILASLAQTAIVTFMVGYLLLHLLFNVELSIAILGVFSGSIISISILGTMLVMFLMRRVA</sequence>
<organism evidence="3">
    <name type="scientific">Ignisphaera aggregans</name>
    <dbReference type="NCBI Taxonomy" id="334771"/>
    <lineage>
        <taxon>Archaea</taxon>
        <taxon>Thermoproteota</taxon>
        <taxon>Thermoprotei</taxon>
        <taxon>Desulfurococcales</taxon>
        <taxon>Desulfurococcaceae</taxon>
        <taxon>Ignisphaera</taxon>
    </lineage>
</organism>
<feature type="transmembrane region" description="Helical" evidence="1">
    <location>
        <begin position="77"/>
        <end position="99"/>
    </location>
</feature>
<dbReference type="EMBL" id="DTAU01000012">
    <property type="protein sequence ID" value="HFQ78160.1"/>
    <property type="molecule type" value="Genomic_DNA"/>
</dbReference>